<sequence length="276" mass="31258">MSRQDNNQRDSRDPPRPSQRPRVNPPDTHPSQDAGVLPLDQVTFNPVGVFFIARILAPDRAMFNRYRPQFEAAALGWFVAGAHADGNHNWPANMFHSLWRSAREGTRDGAERCIFRDNYRAFVMDILTVWDRFTGGVTVMTHIDRTLLPGTIVRPENLRANVYVAPTYLRELPAIHSPITRMVQLFLEGIAPPGISMATSLAELVFWGRPDGELDRIAPTQRSGPVAPSASYQNPNASLPIDWPNERSQIYNEHKAEVAELRTELGELRRELEQRT</sequence>
<protein>
    <submittedName>
        <fullName evidence="2">Uncharacterized protein</fullName>
    </submittedName>
</protein>
<evidence type="ECO:0000256" key="1">
    <source>
        <dbReference type="SAM" id="MobiDB-lite"/>
    </source>
</evidence>
<evidence type="ECO:0000313" key="3">
    <source>
        <dbReference type="Proteomes" id="UP000016930"/>
    </source>
</evidence>
<dbReference type="EMBL" id="KB445801">
    <property type="protein sequence ID" value="EMD35109.1"/>
    <property type="molecule type" value="Genomic_DNA"/>
</dbReference>
<gene>
    <name evidence="2" type="ORF">CERSUDRAFT_97025</name>
</gene>
<proteinExistence type="predicted"/>
<dbReference type="AlphaFoldDB" id="M2PGH3"/>
<dbReference type="Proteomes" id="UP000016930">
    <property type="component" value="Unassembled WGS sequence"/>
</dbReference>
<feature type="region of interest" description="Disordered" evidence="1">
    <location>
        <begin position="217"/>
        <end position="243"/>
    </location>
</feature>
<dbReference type="OrthoDB" id="2756427at2759"/>
<accession>M2PGH3</accession>
<keyword evidence="3" id="KW-1185">Reference proteome</keyword>
<feature type="compositionally biased region" description="Basic and acidic residues" evidence="1">
    <location>
        <begin position="1"/>
        <end position="15"/>
    </location>
</feature>
<feature type="region of interest" description="Disordered" evidence="1">
    <location>
        <begin position="1"/>
        <end position="36"/>
    </location>
</feature>
<name>M2PGH3_CERS8</name>
<dbReference type="HOGENOM" id="CLU_1008321_0_0_1"/>
<reference evidence="2 3" key="1">
    <citation type="journal article" date="2012" name="Proc. Natl. Acad. Sci. U.S.A.">
        <title>Comparative genomics of Ceriporiopsis subvermispora and Phanerochaete chrysosporium provide insight into selective ligninolysis.</title>
        <authorList>
            <person name="Fernandez-Fueyo E."/>
            <person name="Ruiz-Duenas F.J."/>
            <person name="Ferreira P."/>
            <person name="Floudas D."/>
            <person name="Hibbett D.S."/>
            <person name="Canessa P."/>
            <person name="Larrondo L.F."/>
            <person name="James T.Y."/>
            <person name="Seelenfreund D."/>
            <person name="Lobos S."/>
            <person name="Polanco R."/>
            <person name="Tello M."/>
            <person name="Honda Y."/>
            <person name="Watanabe T."/>
            <person name="Watanabe T."/>
            <person name="Ryu J.S."/>
            <person name="Kubicek C.P."/>
            <person name="Schmoll M."/>
            <person name="Gaskell J."/>
            <person name="Hammel K.E."/>
            <person name="St John F.J."/>
            <person name="Vanden Wymelenberg A."/>
            <person name="Sabat G."/>
            <person name="Splinter BonDurant S."/>
            <person name="Syed K."/>
            <person name="Yadav J.S."/>
            <person name="Doddapaneni H."/>
            <person name="Subramanian V."/>
            <person name="Lavin J.L."/>
            <person name="Oguiza J.A."/>
            <person name="Perez G."/>
            <person name="Pisabarro A.G."/>
            <person name="Ramirez L."/>
            <person name="Santoyo F."/>
            <person name="Master E."/>
            <person name="Coutinho P.M."/>
            <person name="Henrissat B."/>
            <person name="Lombard V."/>
            <person name="Magnuson J.K."/>
            <person name="Kuees U."/>
            <person name="Hori C."/>
            <person name="Igarashi K."/>
            <person name="Samejima M."/>
            <person name="Held B.W."/>
            <person name="Barry K.W."/>
            <person name="LaButti K.M."/>
            <person name="Lapidus A."/>
            <person name="Lindquist E.A."/>
            <person name="Lucas S.M."/>
            <person name="Riley R."/>
            <person name="Salamov A.A."/>
            <person name="Hoffmeister D."/>
            <person name="Schwenk D."/>
            <person name="Hadar Y."/>
            <person name="Yarden O."/>
            <person name="de Vries R.P."/>
            <person name="Wiebenga A."/>
            <person name="Stenlid J."/>
            <person name="Eastwood D."/>
            <person name="Grigoriev I.V."/>
            <person name="Berka R.M."/>
            <person name="Blanchette R.A."/>
            <person name="Kersten P."/>
            <person name="Martinez A.T."/>
            <person name="Vicuna R."/>
            <person name="Cullen D."/>
        </authorList>
    </citation>
    <scope>NUCLEOTIDE SEQUENCE [LARGE SCALE GENOMIC DNA]</scope>
    <source>
        <strain evidence="2 3">B</strain>
    </source>
</reference>
<organism evidence="2 3">
    <name type="scientific">Ceriporiopsis subvermispora (strain B)</name>
    <name type="common">White-rot fungus</name>
    <name type="synonym">Gelatoporia subvermispora</name>
    <dbReference type="NCBI Taxonomy" id="914234"/>
    <lineage>
        <taxon>Eukaryota</taxon>
        <taxon>Fungi</taxon>
        <taxon>Dikarya</taxon>
        <taxon>Basidiomycota</taxon>
        <taxon>Agaricomycotina</taxon>
        <taxon>Agaricomycetes</taxon>
        <taxon>Polyporales</taxon>
        <taxon>Gelatoporiaceae</taxon>
        <taxon>Gelatoporia</taxon>
    </lineage>
</organism>
<evidence type="ECO:0000313" key="2">
    <source>
        <dbReference type="EMBL" id="EMD35109.1"/>
    </source>
</evidence>